<name>A0A386HS24_9BACT</name>
<reference evidence="2 3" key="1">
    <citation type="submission" date="2018-09" db="EMBL/GenBank/DDBJ databases">
        <title>Arachidicoccus sp. nov., a bacterium isolated from soil.</title>
        <authorList>
            <person name="Weon H.-Y."/>
            <person name="Kwon S.-W."/>
            <person name="Lee S.A."/>
        </authorList>
    </citation>
    <scope>NUCLEOTIDE SEQUENCE [LARGE SCALE GENOMIC DNA]</scope>
    <source>
        <strain evidence="2 3">KIS59-12</strain>
    </source>
</reference>
<dbReference type="SUPFAM" id="SSF100950">
    <property type="entry name" value="NagB/RpiA/CoA transferase-like"/>
    <property type="match status" value="1"/>
</dbReference>
<dbReference type="OrthoDB" id="9794157at2"/>
<accession>A0A386HS24</accession>
<feature type="domain" description="LUD" evidence="1">
    <location>
        <begin position="105"/>
        <end position="208"/>
    </location>
</feature>
<dbReference type="RefSeq" id="WP_119989502.1">
    <property type="nucleotide sequence ID" value="NZ_CP032489.1"/>
</dbReference>
<dbReference type="AlphaFoldDB" id="A0A386HS24"/>
<dbReference type="PANTHER" id="PTHR43682:SF1">
    <property type="entry name" value="LACTATE UTILIZATION PROTEIN C"/>
    <property type="match status" value="1"/>
</dbReference>
<dbReference type="Proteomes" id="UP000266118">
    <property type="component" value="Chromosome"/>
</dbReference>
<sequence length="213" mass="23985">MQSSKEKILHNITQALSQSLPQPFPEVNHIRREKVMQSATEELTIMFAQNFSAVQGQFVYCIDEADLADKLTELQQKREWKKIFCRERAIINTLQQQNFRGLEFGNFAESPVAITGCENLIARTGSILMSTAQSSGRTTSIYTPLHICVAYTSQIVYDIYEGLNQIQKTKEKLPSLITLATGPSCTSNIENTLVMGMHGPQEVFCFVVEDLIK</sequence>
<dbReference type="PANTHER" id="PTHR43682">
    <property type="entry name" value="LACTATE UTILIZATION PROTEIN C"/>
    <property type="match status" value="1"/>
</dbReference>
<dbReference type="InterPro" id="IPR003741">
    <property type="entry name" value="LUD_dom"/>
</dbReference>
<keyword evidence="3" id="KW-1185">Reference proteome</keyword>
<evidence type="ECO:0000259" key="1">
    <source>
        <dbReference type="Pfam" id="PF02589"/>
    </source>
</evidence>
<gene>
    <name evidence="2" type="ORF">D6B99_13920</name>
</gene>
<protein>
    <submittedName>
        <fullName evidence="2">Lactate utilization protein B/C</fullName>
    </submittedName>
</protein>
<dbReference type="EMBL" id="CP032489">
    <property type="protein sequence ID" value="AYD48603.1"/>
    <property type="molecule type" value="Genomic_DNA"/>
</dbReference>
<evidence type="ECO:0000313" key="2">
    <source>
        <dbReference type="EMBL" id="AYD48603.1"/>
    </source>
</evidence>
<proteinExistence type="predicted"/>
<dbReference type="InterPro" id="IPR024185">
    <property type="entry name" value="FTHF_cligase-like_sf"/>
</dbReference>
<dbReference type="KEGG" id="ark:D6B99_13920"/>
<dbReference type="InterPro" id="IPR037171">
    <property type="entry name" value="NagB/RpiA_transferase-like"/>
</dbReference>
<dbReference type="Pfam" id="PF02589">
    <property type="entry name" value="LUD_dom"/>
    <property type="match status" value="1"/>
</dbReference>
<evidence type="ECO:0000313" key="3">
    <source>
        <dbReference type="Proteomes" id="UP000266118"/>
    </source>
</evidence>
<dbReference type="Gene3D" id="3.40.50.10420">
    <property type="entry name" value="NagB/RpiA/CoA transferase-like"/>
    <property type="match status" value="1"/>
</dbReference>
<organism evidence="2 3">
    <name type="scientific">Arachidicoccus soli</name>
    <dbReference type="NCBI Taxonomy" id="2341117"/>
    <lineage>
        <taxon>Bacteria</taxon>
        <taxon>Pseudomonadati</taxon>
        <taxon>Bacteroidota</taxon>
        <taxon>Chitinophagia</taxon>
        <taxon>Chitinophagales</taxon>
        <taxon>Chitinophagaceae</taxon>
        <taxon>Arachidicoccus</taxon>
    </lineage>
</organism>